<evidence type="ECO:0000313" key="1">
    <source>
        <dbReference type="EMBL" id="ACL46389.1"/>
    </source>
</evidence>
<proteinExistence type="predicted"/>
<name>B8HWG3_CYAP4</name>
<dbReference type="EMBL" id="CP001344">
    <property type="protein sequence ID" value="ACL46389.1"/>
    <property type="molecule type" value="Genomic_DNA"/>
</dbReference>
<dbReference type="HOGENOM" id="CLU_038136_0_0_3"/>
<organism evidence="1">
    <name type="scientific">Cyanothece sp. (strain PCC 7425 / ATCC 29141)</name>
    <dbReference type="NCBI Taxonomy" id="395961"/>
    <lineage>
        <taxon>Bacteria</taxon>
        <taxon>Bacillati</taxon>
        <taxon>Cyanobacteriota</taxon>
        <taxon>Cyanophyceae</taxon>
        <taxon>Gomontiellales</taxon>
        <taxon>Cyanothecaceae</taxon>
        <taxon>Cyanothece</taxon>
    </lineage>
</organism>
<evidence type="ECO:0008006" key="2">
    <source>
        <dbReference type="Google" id="ProtNLM"/>
    </source>
</evidence>
<dbReference type="AlphaFoldDB" id="B8HWG3"/>
<gene>
    <name evidence="1" type="ordered locus">Cyan7425_4075</name>
</gene>
<dbReference type="SUPFAM" id="SSF63829">
    <property type="entry name" value="Calcium-dependent phosphotriesterase"/>
    <property type="match status" value="2"/>
</dbReference>
<dbReference type="NCBIfam" id="TIGR03803">
    <property type="entry name" value="Gloeo_Verruco"/>
    <property type="match status" value="7"/>
</dbReference>
<protein>
    <recommendedName>
        <fullName evidence="2">Gloeo_Verruco repeat protein</fullName>
    </recommendedName>
</protein>
<reference evidence="1" key="1">
    <citation type="submission" date="2009-01" db="EMBL/GenBank/DDBJ databases">
        <title>Complete sequence of chromosome Cyanothece sp. PCC 7425.</title>
        <authorList>
            <consortium name="US DOE Joint Genome Institute"/>
            <person name="Lucas S."/>
            <person name="Copeland A."/>
            <person name="Lapidus A."/>
            <person name="Glavina del Rio T."/>
            <person name="Dalin E."/>
            <person name="Tice H."/>
            <person name="Bruce D."/>
            <person name="Goodwin L."/>
            <person name="Pitluck S."/>
            <person name="Sims D."/>
            <person name="Meineke L."/>
            <person name="Brettin T."/>
            <person name="Detter J.C."/>
            <person name="Han C."/>
            <person name="Larimer F."/>
            <person name="Land M."/>
            <person name="Hauser L."/>
            <person name="Kyrpides N."/>
            <person name="Ovchinnikova G."/>
            <person name="Liberton M."/>
            <person name="Stoeckel J."/>
            <person name="Banerjee A."/>
            <person name="Singh A."/>
            <person name="Page L."/>
            <person name="Sato H."/>
            <person name="Zhao L."/>
            <person name="Sherman L."/>
            <person name="Pakrasi H."/>
            <person name="Richardson P."/>
        </authorList>
    </citation>
    <scope>NUCLEOTIDE SEQUENCE</scope>
    <source>
        <strain evidence="1">PCC 7425</strain>
    </source>
</reference>
<dbReference type="KEGG" id="cyn:Cyan7425_4075"/>
<accession>B8HWG3</accession>
<dbReference type="OrthoDB" id="615576at2"/>
<sequence>MAVVSRYLSSGVMLTLSLSPLIVWIMGSSAQQQKPASRLLDPHQLLPQQTTTQKAGKLRVRSGVLFKTLVNFDGRNGAEPYFGVIQGTDGNLYGTTRVGGSNNLGTVYRMTPRGYLLTLLSFNGTNGSLPGGALVQNATGLLYGTTSFGGNNNQGTIFRLGPQGGRFKTLVNFDVGADPFGGLLLAKDGNFYGTTTGGGGTNGAGTGAGTVYKLTPQGTLTTLHTFTTANPERGLSPTARLLQGKDGNFYGTTRLGGTSNQGTVFKITPAGMLTTLVRFQGTNGKNPYGGLVQGKDGNFYGTTGTGGTADKGTIFRLTPTGKITTLVNFTGSNGQAPAGALVQGKDGYFYGTTSGGGLNGGGTVFVVTATRAFATLVDFDGTNGSNPLYGALFQASDGNLYGTTAGGGKYGKGTVFRLTVDVETALPSK</sequence>
<dbReference type="eggNOG" id="COG3386">
    <property type="taxonomic scope" value="Bacteria"/>
</dbReference>
<dbReference type="InterPro" id="IPR022519">
    <property type="entry name" value="Gloeo/Verruco_rpt"/>
</dbReference>